<dbReference type="PANTHER" id="PTHR43190">
    <property type="entry name" value="N-ACETYL-D-GLUCOSAMINE KINASE"/>
    <property type="match status" value="1"/>
</dbReference>
<sequence>MTLVLGIDAGGTSLRAAVADLAGGPLLATATAGPANARSVPESVLAERLGHAIGGVLPEGRAADVRSVVAGIAGTGIPGQRGDRGQALAARALRTALARHGVRAARVRITADAEIAFAGAPGTPPDGLAVIAGTGAAAARMRAHRLTATADGCGWLTGDDGSGFWIAREGVRRALRALDGRGPGTVLVGRFAEAFRGPAPEGPSLRFVLVDGALGLAEPVRLARYCPVVVRAAAEGDAVAGRILDEAADLLAQSAAALRPLRGEPLVTVGGLLGPEGPLLERFAARVAAWGLVPHPVADGLKGAVALARRAAL</sequence>
<name>A0ABW7PMQ2_9ACTN</name>
<gene>
    <name evidence="2" type="ORF">WDV06_32100</name>
</gene>
<reference evidence="2 3" key="1">
    <citation type="submission" date="2024-03" db="EMBL/GenBank/DDBJ databases">
        <title>Whole genome sequencing of Streptomyces racemochromogenes, to identify antimicrobial biosynthetic gene clusters.</title>
        <authorList>
            <person name="Suryawanshi P."/>
            <person name="Krishnaraj P.U."/>
            <person name="Arun Y.P."/>
            <person name="Suryawanshi M.P."/>
            <person name="Rakshit O."/>
        </authorList>
    </citation>
    <scope>NUCLEOTIDE SEQUENCE [LARGE SCALE GENOMIC DNA]</scope>
    <source>
        <strain evidence="2 3">AUDT626</strain>
    </source>
</reference>
<protein>
    <submittedName>
        <fullName evidence="2">BadF/BadG/BcrA/BcrD ATPase family protein</fullName>
    </submittedName>
</protein>
<proteinExistence type="predicted"/>
<dbReference type="EMBL" id="JBBDHD010000144">
    <property type="protein sequence ID" value="MFH7599708.1"/>
    <property type="molecule type" value="Genomic_DNA"/>
</dbReference>
<evidence type="ECO:0000313" key="2">
    <source>
        <dbReference type="EMBL" id="MFH7599708.1"/>
    </source>
</evidence>
<evidence type="ECO:0000313" key="3">
    <source>
        <dbReference type="Proteomes" id="UP001610631"/>
    </source>
</evidence>
<dbReference type="Gene3D" id="3.30.420.40">
    <property type="match status" value="2"/>
</dbReference>
<dbReference type="RefSeq" id="WP_395513335.1">
    <property type="nucleotide sequence ID" value="NZ_JBBDHD010000144.1"/>
</dbReference>
<comment type="caution">
    <text evidence="2">The sequence shown here is derived from an EMBL/GenBank/DDBJ whole genome shotgun (WGS) entry which is preliminary data.</text>
</comment>
<dbReference type="PANTHER" id="PTHR43190:SF3">
    <property type="entry name" value="N-ACETYL-D-GLUCOSAMINE KINASE"/>
    <property type="match status" value="1"/>
</dbReference>
<dbReference type="Pfam" id="PF01869">
    <property type="entry name" value="BcrAD_BadFG"/>
    <property type="match status" value="1"/>
</dbReference>
<keyword evidence="3" id="KW-1185">Reference proteome</keyword>
<organism evidence="2 3">
    <name type="scientific">Streptomyces racemochromogenes</name>
    <dbReference type="NCBI Taxonomy" id="67353"/>
    <lineage>
        <taxon>Bacteria</taxon>
        <taxon>Bacillati</taxon>
        <taxon>Actinomycetota</taxon>
        <taxon>Actinomycetes</taxon>
        <taxon>Kitasatosporales</taxon>
        <taxon>Streptomycetaceae</taxon>
        <taxon>Streptomyces</taxon>
    </lineage>
</organism>
<accession>A0ABW7PMQ2</accession>
<dbReference type="InterPro" id="IPR002731">
    <property type="entry name" value="ATPase_BadF"/>
</dbReference>
<dbReference type="InterPro" id="IPR043129">
    <property type="entry name" value="ATPase_NBD"/>
</dbReference>
<dbReference type="InterPro" id="IPR052519">
    <property type="entry name" value="Euk-type_GlcNAc_Kinase"/>
</dbReference>
<evidence type="ECO:0000259" key="1">
    <source>
        <dbReference type="Pfam" id="PF01869"/>
    </source>
</evidence>
<dbReference type="Proteomes" id="UP001610631">
    <property type="component" value="Unassembled WGS sequence"/>
</dbReference>
<feature type="domain" description="ATPase BadF/BadG/BcrA/BcrD type" evidence="1">
    <location>
        <begin position="5"/>
        <end position="276"/>
    </location>
</feature>
<dbReference type="SUPFAM" id="SSF53067">
    <property type="entry name" value="Actin-like ATPase domain"/>
    <property type="match status" value="2"/>
</dbReference>